<dbReference type="Proteomes" id="UP000487117">
    <property type="component" value="Unassembled WGS sequence"/>
</dbReference>
<dbReference type="GO" id="GO:0019898">
    <property type="term" value="C:extrinsic component of membrane"/>
    <property type="evidence" value="ECO:0007669"/>
    <property type="project" value="InterPro"/>
</dbReference>
<feature type="domain" description="Multidrug resistance protein MdtA-like barrel-sandwich hybrid" evidence="7">
    <location>
        <begin position="83"/>
        <end position="239"/>
    </location>
</feature>
<dbReference type="InterPro" id="IPR058625">
    <property type="entry name" value="MdtA-like_BSH"/>
</dbReference>
<feature type="transmembrane region" description="Helical" evidence="6">
    <location>
        <begin position="33"/>
        <end position="51"/>
    </location>
</feature>
<comment type="similarity">
    <text evidence="2">Belongs to the membrane fusion protein (MFP) (TC 8.A.1) family.</text>
</comment>
<dbReference type="GO" id="GO:1990195">
    <property type="term" value="C:macrolide transmembrane transporter complex"/>
    <property type="evidence" value="ECO:0007669"/>
    <property type="project" value="InterPro"/>
</dbReference>
<protein>
    <submittedName>
        <fullName evidence="9">Macrolide export protein MacA</fullName>
    </submittedName>
</protein>
<comment type="caution">
    <text evidence="9">The sequence shown here is derived from an EMBL/GenBank/DDBJ whole genome shotgun (WGS) entry which is preliminary data.</text>
</comment>
<accession>A0A7V8JMC9</accession>
<evidence type="ECO:0000256" key="2">
    <source>
        <dbReference type="ARBA" id="ARBA00009477"/>
    </source>
</evidence>
<evidence type="ECO:0000259" key="7">
    <source>
        <dbReference type="Pfam" id="PF25917"/>
    </source>
</evidence>
<evidence type="ECO:0000256" key="3">
    <source>
        <dbReference type="ARBA" id="ARBA00022448"/>
    </source>
</evidence>
<dbReference type="Gene3D" id="2.40.30.170">
    <property type="match status" value="1"/>
</dbReference>
<gene>
    <name evidence="9" type="primary">macA_2</name>
    <name evidence="9" type="ORF">GAK31_01746</name>
</gene>
<dbReference type="Gene3D" id="2.40.420.20">
    <property type="match status" value="1"/>
</dbReference>
<dbReference type="Gene3D" id="6.10.140.1990">
    <property type="match status" value="1"/>
</dbReference>
<sequence>MRLSPRREDPHDLPAMDAAAVTATAPKHRRRTLLIGGAAVLVCAGLAYAWLAPSPPPALELAAVQRADIEQVVEATGTLKPSRLVSVGAQVSGRIETLHVKLGDKVKAGDLIAEIDSRTQRNSLRSAQAAQRSARANRDALATDLRQSEVTLQRQQRLGAEQLVARADVDAARAKVDATREQIAALDGEIVQRQTDVDVAQTNLEYTRITAPTDGTVLAVVARQGQTVNAVQSAPTIVMLGNQETMTVYAEISEADVVHARLGQEVFFTILGDARRRYSSTLRDIAPAPESITNEDTSSLSSPALSGSSSRTAMYYNGQFDVDNADGRLRSYMTAQVRIVLGRAANVLTIPSAALGKRAADGSYTVQVRGKDGHPAARRVTTGLDDQIRVEIKTGLQEGEQVVLAQAGDAKANTADTASGGAPAPARS</sequence>
<keyword evidence="6" id="KW-0472">Membrane</keyword>
<keyword evidence="6" id="KW-1133">Transmembrane helix</keyword>
<organism evidence="9 10">
    <name type="scientific">Stenotrophomonas maltophilia</name>
    <name type="common">Pseudomonas maltophilia</name>
    <name type="synonym">Xanthomonas maltophilia</name>
    <dbReference type="NCBI Taxonomy" id="40324"/>
    <lineage>
        <taxon>Bacteria</taxon>
        <taxon>Pseudomonadati</taxon>
        <taxon>Pseudomonadota</taxon>
        <taxon>Gammaproteobacteria</taxon>
        <taxon>Lysobacterales</taxon>
        <taxon>Lysobacteraceae</taxon>
        <taxon>Stenotrophomonas</taxon>
        <taxon>Stenotrophomonas maltophilia group</taxon>
    </lineage>
</organism>
<evidence type="ECO:0000256" key="6">
    <source>
        <dbReference type="SAM" id="Phobius"/>
    </source>
</evidence>
<feature type="region of interest" description="Disordered" evidence="5">
    <location>
        <begin position="407"/>
        <end position="428"/>
    </location>
</feature>
<comment type="subcellular location">
    <subcellularLocation>
        <location evidence="1">Cell envelope</location>
    </subcellularLocation>
</comment>
<keyword evidence="4" id="KW-0175">Coiled coil</keyword>
<dbReference type="GO" id="GO:1990961">
    <property type="term" value="P:xenobiotic detoxification by transmembrane export across the plasma membrane"/>
    <property type="evidence" value="ECO:0007669"/>
    <property type="project" value="InterPro"/>
</dbReference>
<name>A0A7V8JMC9_STEMA</name>
<dbReference type="NCBIfam" id="TIGR01730">
    <property type="entry name" value="RND_mfp"/>
    <property type="match status" value="1"/>
</dbReference>
<dbReference type="GO" id="GO:1990281">
    <property type="term" value="C:efflux pump complex"/>
    <property type="evidence" value="ECO:0007669"/>
    <property type="project" value="TreeGrafter"/>
</dbReference>
<dbReference type="PANTHER" id="PTHR30469:SF33">
    <property type="entry name" value="SLR1207 PROTEIN"/>
    <property type="match status" value="1"/>
</dbReference>
<dbReference type="Pfam" id="PF25917">
    <property type="entry name" value="BSH_RND"/>
    <property type="match status" value="1"/>
</dbReference>
<reference evidence="10" key="1">
    <citation type="journal article" date="2020" name="MBio">
        <title>Horizontal gene transfer to a defensive symbiont with a reduced genome amongst a multipartite beetle microbiome.</title>
        <authorList>
            <person name="Waterworth S.C."/>
            <person name="Florez L.V."/>
            <person name="Rees E.R."/>
            <person name="Hertweck C."/>
            <person name="Kaltenpoth M."/>
            <person name="Kwan J.C."/>
        </authorList>
    </citation>
    <scope>NUCLEOTIDE SEQUENCE [LARGE SCALE GENOMIC DNA]</scope>
</reference>
<evidence type="ECO:0000313" key="10">
    <source>
        <dbReference type="Proteomes" id="UP000487117"/>
    </source>
</evidence>
<dbReference type="GO" id="GO:0030313">
    <property type="term" value="C:cell envelope"/>
    <property type="evidence" value="ECO:0007669"/>
    <property type="project" value="UniProtKB-SubCell"/>
</dbReference>
<dbReference type="GO" id="GO:0015562">
    <property type="term" value="F:efflux transmembrane transporter activity"/>
    <property type="evidence" value="ECO:0007669"/>
    <property type="project" value="TreeGrafter"/>
</dbReference>
<proteinExistence type="inferred from homology"/>
<dbReference type="PANTHER" id="PTHR30469">
    <property type="entry name" value="MULTIDRUG RESISTANCE PROTEIN MDTA"/>
    <property type="match status" value="1"/>
</dbReference>
<evidence type="ECO:0000256" key="4">
    <source>
        <dbReference type="ARBA" id="ARBA00023054"/>
    </source>
</evidence>
<dbReference type="Gene3D" id="2.40.50.100">
    <property type="match status" value="1"/>
</dbReference>
<dbReference type="Pfam" id="PF25967">
    <property type="entry name" value="RND-MFP_C"/>
    <property type="match status" value="1"/>
</dbReference>
<dbReference type="AlphaFoldDB" id="A0A7V8JMC9"/>
<evidence type="ECO:0000256" key="5">
    <source>
        <dbReference type="SAM" id="MobiDB-lite"/>
    </source>
</evidence>
<dbReference type="InterPro" id="IPR058627">
    <property type="entry name" value="MdtA-like_C"/>
</dbReference>
<keyword evidence="3" id="KW-0813">Transport</keyword>
<evidence type="ECO:0000313" key="9">
    <source>
        <dbReference type="EMBL" id="KAF1016257.1"/>
    </source>
</evidence>
<dbReference type="EMBL" id="WNDS01000002">
    <property type="protein sequence ID" value="KAF1016257.1"/>
    <property type="molecule type" value="Genomic_DNA"/>
</dbReference>
<evidence type="ECO:0000259" key="8">
    <source>
        <dbReference type="Pfam" id="PF25967"/>
    </source>
</evidence>
<feature type="domain" description="Multidrug resistance protein MdtA-like C-terminal permuted SH3" evidence="8">
    <location>
        <begin position="346"/>
        <end position="405"/>
    </location>
</feature>
<dbReference type="InterPro" id="IPR030190">
    <property type="entry name" value="MacA_alpha-hairpin_sf"/>
</dbReference>
<evidence type="ECO:0000256" key="1">
    <source>
        <dbReference type="ARBA" id="ARBA00004196"/>
    </source>
</evidence>
<dbReference type="InterPro" id="IPR006143">
    <property type="entry name" value="RND_pump_MFP"/>
</dbReference>
<dbReference type="SUPFAM" id="SSF111369">
    <property type="entry name" value="HlyD-like secretion proteins"/>
    <property type="match status" value="1"/>
</dbReference>
<keyword evidence="6" id="KW-0812">Transmembrane</keyword>